<name>A0A6A4HFA7_9AGAR</name>
<evidence type="ECO:0000256" key="1">
    <source>
        <dbReference type="SAM" id="Phobius"/>
    </source>
</evidence>
<keyword evidence="1" id="KW-1133">Transmembrane helix</keyword>
<feature type="transmembrane region" description="Helical" evidence="1">
    <location>
        <begin position="23"/>
        <end position="46"/>
    </location>
</feature>
<evidence type="ECO:0000313" key="3">
    <source>
        <dbReference type="Proteomes" id="UP000799118"/>
    </source>
</evidence>
<reference evidence="2" key="1">
    <citation type="journal article" date="2019" name="Environ. Microbiol.">
        <title>Fungal ecological strategies reflected in gene transcription - a case study of two litter decomposers.</title>
        <authorList>
            <person name="Barbi F."/>
            <person name="Kohler A."/>
            <person name="Barry K."/>
            <person name="Baskaran P."/>
            <person name="Daum C."/>
            <person name="Fauchery L."/>
            <person name="Ihrmark K."/>
            <person name="Kuo A."/>
            <person name="LaButti K."/>
            <person name="Lipzen A."/>
            <person name="Morin E."/>
            <person name="Grigoriev I.V."/>
            <person name="Henrissat B."/>
            <person name="Lindahl B."/>
            <person name="Martin F."/>
        </authorList>
    </citation>
    <scope>NUCLEOTIDE SEQUENCE</scope>
    <source>
        <strain evidence="2">JB14</strain>
    </source>
</reference>
<accession>A0A6A4HFA7</accession>
<organism evidence="2 3">
    <name type="scientific">Gymnopus androsaceus JB14</name>
    <dbReference type="NCBI Taxonomy" id="1447944"/>
    <lineage>
        <taxon>Eukaryota</taxon>
        <taxon>Fungi</taxon>
        <taxon>Dikarya</taxon>
        <taxon>Basidiomycota</taxon>
        <taxon>Agaricomycotina</taxon>
        <taxon>Agaricomycetes</taxon>
        <taxon>Agaricomycetidae</taxon>
        <taxon>Agaricales</taxon>
        <taxon>Marasmiineae</taxon>
        <taxon>Omphalotaceae</taxon>
        <taxon>Gymnopus</taxon>
    </lineage>
</organism>
<protein>
    <submittedName>
        <fullName evidence="2">Uncharacterized protein</fullName>
    </submittedName>
</protein>
<dbReference type="OrthoDB" id="2744793at2759"/>
<dbReference type="EMBL" id="ML769525">
    <property type="protein sequence ID" value="KAE9395794.1"/>
    <property type="molecule type" value="Genomic_DNA"/>
</dbReference>
<dbReference type="Proteomes" id="UP000799118">
    <property type="component" value="Unassembled WGS sequence"/>
</dbReference>
<proteinExistence type="predicted"/>
<gene>
    <name evidence="2" type="ORF">BT96DRAFT_922633</name>
</gene>
<feature type="transmembrane region" description="Helical" evidence="1">
    <location>
        <begin position="58"/>
        <end position="79"/>
    </location>
</feature>
<sequence length="149" mass="16707">MTPEETQEIFAIGNANYQNIANSIWLCILQGIYSLAFAIGLCIYLDKQHKAQVLAKKITIWMHVITAVMVTLFFSSYLLQNFIILKDELIVSLPSGLMSQVAVSYSGLDLAGERIQNWTSSIINLIGDGTIAWRAWALWTTYDTSLVDK</sequence>
<keyword evidence="1" id="KW-0812">Transmembrane</keyword>
<keyword evidence="3" id="KW-1185">Reference proteome</keyword>
<keyword evidence="1" id="KW-0472">Membrane</keyword>
<dbReference type="AlphaFoldDB" id="A0A6A4HFA7"/>
<evidence type="ECO:0000313" key="2">
    <source>
        <dbReference type="EMBL" id="KAE9395794.1"/>
    </source>
</evidence>